<feature type="binding site" evidence="6">
    <location>
        <position position="162"/>
    </location>
    <ligand>
        <name>Zn(2+)</name>
        <dbReference type="ChEBI" id="CHEBI:29105"/>
        <label>2</label>
    </ligand>
</feature>
<comment type="caution">
    <text evidence="6">Lacks conserved residue(s) required for the propagation of feature annotation.</text>
</comment>
<dbReference type="InterPro" id="IPR024403">
    <property type="entry name" value="DHOase_cat"/>
</dbReference>
<evidence type="ECO:0000256" key="2">
    <source>
        <dbReference type="ARBA" id="ARBA00010286"/>
    </source>
</evidence>
<gene>
    <name evidence="6" type="primary">pyrC</name>
    <name evidence="8" type="ORF">AVDCRST_MAG40-2285</name>
</gene>
<dbReference type="GO" id="GO:0004038">
    <property type="term" value="F:allantoinase activity"/>
    <property type="evidence" value="ECO:0007669"/>
    <property type="project" value="TreeGrafter"/>
</dbReference>
<feature type="binding site" evidence="6">
    <location>
        <position position="288"/>
    </location>
    <ligand>
        <name>substrate</name>
    </ligand>
</feature>
<dbReference type="InterPro" id="IPR032466">
    <property type="entry name" value="Metal_Hydrolase"/>
</dbReference>
<dbReference type="UniPathway" id="UPA00070">
    <property type="reaction ID" value="UER00117"/>
</dbReference>
<comment type="pathway">
    <text evidence="6">Pyrimidine metabolism; UMP biosynthesis via de novo pathway; (S)-dihydroorotate from bicarbonate: step 3/3.</text>
</comment>
<dbReference type="PANTHER" id="PTHR43668">
    <property type="entry name" value="ALLANTOINASE"/>
    <property type="match status" value="1"/>
</dbReference>
<feature type="domain" description="Dihydroorotase catalytic" evidence="7">
    <location>
        <begin position="61"/>
        <end position="246"/>
    </location>
</feature>
<dbReference type="Gene3D" id="3.20.20.140">
    <property type="entry name" value="Metal-dependent hydrolases"/>
    <property type="match status" value="1"/>
</dbReference>
<evidence type="ECO:0000256" key="5">
    <source>
        <dbReference type="ARBA" id="ARBA00022975"/>
    </source>
</evidence>
<evidence type="ECO:0000256" key="1">
    <source>
        <dbReference type="ARBA" id="ARBA00002368"/>
    </source>
</evidence>
<dbReference type="EMBL" id="CADCTX010000665">
    <property type="protein sequence ID" value="CAA9338552.1"/>
    <property type="molecule type" value="Genomic_DNA"/>
</dbReference>
<feature type="binding site" evidence="6">
    <location>
        <position position="242"/>
    </location>
    <ligand>
        <name>Zn(2+)</name>
        <dbReference type="ChEBI" id="CHEBI:29105"/>
        <label>2</label>
    </ligand>
</feature>
<feature type="binding site" evidence="6">
    <location>
        <begin position="72"/>
        <end position="74"/>
    </location>
    <ligand>
        <name>substrate</name>
    </ligand>
</feature>
<reference evidence="8" key="1">
    <citation type="submission" date="2020-02" db="EMBL/GenBank/DDBJ databases">
        <authorList>
            <person name="Meier V. D."/>
        </authorList>
    </citation>
    <scope>NUCLEOTIDE SEQUENCE</scope>
    <source>
        <strain evidence="8">AVDCRST_MAG40</strain>
    </source>
</reference>
<dbReference type="AlphaFoldDB" id="A0A6J4LQZ1"/>
<keyword evidence="3 6" id="KW-0479">Metal-binding</keyword>
<dbReference type="Pfam" id="PF12890">
    <property type="entry name" value="DHOase"/>
    <property type="match status" value="1"/>
</dbReference>
<dbReference type="Gene3D" id="2.30.40.10">
    <property type="entry name" value="Urease, subunit C, domain 1"/>
    <property type="match status" value="1"/>
</dbReference>
<proteinExistence type="inferred from homology"/>
<name>A0A6J4LQZ1_9BACT</name>
<dbReference type="GO" id="GO:0006145">
    <property type="term" value="P:purine nucleobase catabolic process"/>
    <property type="evidence" value="ECO:0007669"/>
    <property type="project" value="TreeGrafter"/>
</dbReference>
<dbReference type="SUPFAM" id="SSF51556">
    <property type="entry name" value="Metallo-dependent hydrolases"/>
    <property type="match status" value="1"/>
</dbReference>
<accession>A0A6J4LQZ1</accession>
<feature type="binding site" evidence="6">
    <location>
        <position position="104"/>
    </location>
    <ligand>
        <name>substrate</name>
    </ligand>
</feature>
<dbReference type="GO" id="GO:0004151">
    <property type="term" value="F:dihydroorotase activity"/>
    <property type="evidence" value="ECO:0007669"/>
    <property type="project" value="UniProtKB-UniRule"/>
</dbReference>
<comment type="cofactor">
    <cofactor evidence="6">
        <name>Zn(2+)</name>
        <dbReference type="ChEBI" id="CHEBI:29105"/>
    </cofactor>
    <text evidence="6">Binds 2 Zn(2+) ions per subunit.</text>
</comment>
<dbReference type="PROSITE" id="PS00483">
    <property type="entry name" value="DIHYDROOROTASE_2"/>
    <property type="match status" value="1"/>
</dbReference>
<evidence type="ECO:0000313" key="8">
    <source>
        <dbReference type="EMBL" id="CAA9338552.1"/>
    </source>
</evidence>
<feature type="binding site" evidence="6">
    <location>
        <position position="319"/>
    </location>
    <ligand>
        <name>substrate</name>
    </ligand>
</feature>
<dbReference type="GO" id="GO:0044205">
    <property type="term" value="P:'de novo' UMP biosynthetic process"/>
    <property type="evidence" value="ECO:0007669"/>
    <property type="project" value="UniProtKB-UniRule"/>
</dbReference>
<dbReference type="InterPro" id="IPR004722">
    <property type="entry name" value="DHOase"/>
</dbReference>
<evidence type="ECO:0000256" key="4">
    <source>
        <dbReference type="ARBA" id="ARBA00022801"/>
    </source>
</evidence>
<keyword evidence="5 6" id="KW-0665">Pyrimidine biosynthesis</keyword>
<dbReference type="GO" id="GO:0008270">
    <property type="term" value="F:zinc ion binding"/>
    <property type="evidence" value="ECO:0007669"/>
    <property type="project" value="UniProtKB-UniRule"/>
</dbReference>
<feature type="binding site" evidence="6">
    <location>
        <position position="70"/>
    </location>
    <ligand>
        <name>Zn(2+)</name>
        <dbReference type="ChEBI" id="CHEBI:29105"/>
        <label>1</label>
    </ligand>
</feature>
<dbReference type="CDD" id="cd01317">
    <property type="entry name" value="DHOase_IIa"/>
    <property type="match status" value="1"/>
</dbReference>
<feature type="binding site" evidence="6">
    <location>
        <position position="189"/>
    </location>
    <ligand>
        <name>Zn(2+)</name>
        <dbReference type="ChEBI" id="CHEBI:29105"/>
        <label>2</label>
    </ligand>
</feature>
<evidence type="ECO:0000256" key="6">
    <source>
        <dbReference type="HAMAP-Rule" id="MF_00220"/>
    </source>
</evidence>
<dbReference type="HAMAP" id="MF_00220_B">
    <property type="entry name" value="PyrC_classI_B"/>
    <property type="match status" value="1"/>
</dbReference>
<dbReference type="InterPro" id="IPR011059">
    <property type="entry name" value="Metal-dep_hydrolase_composite"/>
</dbReference>
<organism evidence="8">
    <name type="scientific">uncultured Gemmatimonadaceae bacterium</name>
    <dbReference type="NCBI Taxonomy" id="246130"/>
    <lineage>
        <taxon>Bacteria</taxon>
        <taxon>Pseudomonadati</taxon>
        <taxon>Gemmatimonadota</taxon>
        <taxon>Gemmatimonadia</taxon>
        <taxon>Gemmatimonadales</taxon>
        <taxon>Gemmatimonadaceae</taxon>
        <taxon>environmental samples</taxon>
    </lineage>
</organism>
<keyword evidence="6" id="KW-0862">Zinc</keyword>
<protein>
    <recommendedName>
        <fullName evidence="6">Dihydroorotase</fullName>
        <shortName evidence="6">DHOase</shortName>
        <ecNumber evidence="6">3.5.2.3</ecNumber>
    </recommendedName>
</protein>
<dbReference type="PANTHER" id="PTHR43668:SF2">
    <property type="entry name" value="ALLANTOINASE"/>
    <property type="match status" value="1"/>
</dbReference>
<dbReference type="NCBIfam" id="TIGR00857">
    <property type="entry name" value="pyrC_multi"/>
    <property type="match status" value="1"/>
</dbReference>
<comment type="catalytic activity">
    <reaction evidence="6">
        <text>(S)-dihydroorotate + H2O = N-carbamoyl-L-aspartate + H(+)</text>
        <dbReference type="Rhea" id="RHEA:24296"/>
        <dbReference type="ChEBI" id="CHEBI:15377"/>
        <dbReference type="ChEBI" id="CHEBI:15378"/>
        <dbReference type="ChEBI" id="CHEBI:30864"/>
        <dbReference type="ChEBI" id="CHEBI:32814"/>
        <dbReference type="EC" id="3.5.2.3"/>
    </reaction>
</comment>
<feature type="binding site" evidence="6">
    <location>
        <position position="315"/>
    </location>
    <ligand>
        <name>Zn(2+)</name>
        <dbReference type="ChEBI" id="CHEBI:29105"/>
        <label>1</label>
    </ligand>
</feature>
<feature type="binding site" evidence="6">
    <location>
        <position position="162"/>
    </location>
    <ligand>
        <name>Zn(2+)</name>
        <dbReference type="ChEBI" id="CHEBI:29105"/>
        <label>1</label>
    </ligand>
</feature>
<keyword evidence="4 6" id="KW-0378">Hydrolase</keyword>
<comment type="similarity">
    <text evidence="2 6">Belongs to the metallo-dependent hydrolases superfamily. DHOase family. Class I DHOase subfamily.</text>
</comment>
<sequence>MTGGARDGRPVLLRGGRIVDPSQGLDAVGDVLVAGGRVERAAAGAVAPPDGAEVIDCAGLVVSPGFVDVHCHLREPGREDVETIATGARAAAAGGFTAVCAMPNTDPVTDNQAAVGFIVRQAQRAASARVHPIGAISVGQKGAALAEFGEMVGAGAVAVSDDGKPVVSAQLMRSALEYAQTFGIPVADHCEEPTLAAGGAMHEGLVSARLGLKGIPAEAEEIMVIRDILLARLTRGHVHLCHMSTRGSVELIRWGKERGINVTAEVCPHHLSLTDEAVEGYNTNAKMNPPLRTAEDVAALRDAVRDGTIDVVATDHAPHHYDEKEREFADAPNGIVGLETALAVLVTHLVAPGIIDYPMLVERMAVAPARLFKLPGGTLRRGAAADVTVFDPAAEWRVDPARFVSKGRNTPYAGRTLQGRAEYTVVDGAVVYRRDRGPAAR</sequence>
<feature type="binding site" evidence="6">
    <location>
        <position position="72"/>
    </location>
    <ligand>
        <name>Zn(2+)</name>
        <dbReference type="ChEBI" id="CHEBI:29105"/>
        <label>1</label>
    </ligand>
</feature>
<evidence type="ECO:0000259" key="7">
    <source>
        <dbReference type="Pfam" id="PF12890"/>
    </source>
</evidence>
<dbReference type="GO" id="GO:0005737">
    <property type="term" value="C:cytoplasm"/>
    <property type="evidence" value="ECO:0007669"/>
    <property type="project" value="TreeGrafter"/>
</dbReference>
<dbReference type="SUPFAM" id="SSF51338">
    <property type="entry name" value="Composite domain of metallo-dependent hydrolases"/>
    <property type="match status" value="1"/>
</dbReference>
<dbReference type="InterPro" id="IPR050138">
    <property type="entry name" value="DHOase/Allantoinase_Hydrolase"/>
</dbReference>
<dbReference type="EC" id="3.5.2.3" evidence="6"/>
<feature type="active site" evidence="6">
    <location>
        <position position="315"/>
    </location>
</feature>
<comment type="function">
    <text evidence="1 6">Catalyzes the reversible cyclization of carbamoyl aspartate to dihydroorotate.</text>
</comment>
<evidence type="ECO:0000256" key="3">
    <source>
        <dbReference type="ARBA" id="ARBA00022723"/>
    </source>
</evidence>
<dbReference type="InterPro" id="IPR002195">
    <property type="entry name" value="Dihydroorotase_CS"/>
</dbReference>